<dbReference type="EMBL" id="AP027735">
    <property type="protein sequence ID" value="BDZ56792.1"/>
    <property type="molecule type" value="Genomic_DNA"/>
</dbReference>
<reference evidence="9" key="1">
    <citation type="journal article" date="2019" name="Int. J. Syst. Evol. Microbiol.">
        <title>The Global Catalogue of Microorganisms (GCM) 10K type strain sequencing project: providing services to taxonomists for standard genome sequencing and annotation.</title>
        <authorList>
            <consortium name="The Broad Institute Genomics Platform"/>
            <consortium name="The Broad Institute Genome Sequencing Center for Infectious Disease"/>
            <person name="Wu L."/>
            <person name="Ma J."/>
        </authorList>
    </citation>
    <scope>NUCLEOTIDE SEQUENCE [LARGE SCALE GENOMIC DNA]</scope>
    <source>
        <strain evidence="9">NBRC 110608</strain>
    </source>
</reference>
<feature type="compositionally biased region" description="Low complexity" evidence="6">
    <location>
        <begin position="142"/>
        <end position="152"/>
    </location>
</feature>
<feature type="compositionally biased region" description="Basic and acidic residues" evidence="6">
    <location>
        <begin position="153"/>
        <end position="165"/>
    </location>
</feature>
<evidence type="ECO:0000256" key="5">
    <source>
        <dbReference type="RuleBase" id="RU000471"/>
    </source>
</evidence>
<evidence type="ECO:0000256" key="4">
    <source>
        <dbReference type="ARBA" id="ARBA00023136"/>
    </source>
</evidence>
<feature type="transmembrane region" description="Helical" evidence="7">
    <location>
        <begin position="45"/>
        <end position="63"/>
    </location>
</feature>
<keyword evidence="4 7" id="KW-0472">Membrane</keyword>
<dbReference type="InterPro" id="IPR001694">
    <property type="entry name" value="NADH_UbQ_OxRdtase_su1/FPO"/>
</dbReference>
<evidence type="ECO:0008006" key="10">
    <source>
        <dbReference type="Google" id="ProtNLM"/>
    </source>
</evidence>
<proteinExistence type="inferred from homology"/>
<evidence type="ECO:0000256" key="2">
    <source>
        <dbReference type="ARBA" id="ARBA00022692"/>
    </source>
</evidence>
<evidence type="ECO:0000256" key="1">
    <source>
        <dbReference type="ARBA" id="ARBA00004141"/>
    </source>
</evidence>
<keyword evidence="2 5" id="KW-0812">Transmembrane</keyword>
<evidence type="ECO:0000313" key="8">
    <source>
        <dbReference type="EMBL" id="BDZ56792.1"/>
    </source>
</evidence>
<dbReference type="Pfam" id="PF00146">
    <property type="entry name" value="NADHdh"/>
    <property type="match status" value="1"/>
</dbReference>
<keyword evidence="9" id="KW-1185">Reference proteome</keyword>
<organism evidence="8 9">
    <name type="scientific">Barrientosiimonas endolithica</name>
    <dbReference type="NCBI Taxonomy" id="1535208"/>
    <lineage>
        <taxon>Bacteria</taxon>
        <taxon>Bacillati</taxon>
        <taxon>Actinomycetota</taxon>
        <taxon>Actinomycetes</taxon>
        <taxon>Micrococcales</taxon>
        <taxon>Dermacoccaceae</taxon>
        <taxon>Barrientosiimonas</taxon>
    </lineage>
</organism>
<dbReference type="PANTHER" id="PTHR11432">
    <property type="entry name" value="NADH DEHYDROGENASE SUBUNIT 1"/>
    <property type="match status" value="1"/>
</dbReference>
<name>A0ABM8H7G9_9MICO</name>
<dbReference type="PANTHER" id="PTHR11432:SF3">
    <property type="entry name" value="NADH-UBIQUINONE OXIDOREDUCTASE CHAIN 1"/>
    <property type="match status" value="1"/>
</dbReference>
<feature type="compositionally biased region" description="Basic and acidic residues" evidence="6">
    <location>
        <begin position="111"/>
        <end position="120"/>
    </location>
</feature>
<sequence length="165" mass="18679">MFNGGWWGLFWFTAKLWAFVFLFVWLRGSLPRVRYDQFMKLGWKVLIPTTLVWVVMVAFIRASELGFLGEGRVSLLGREYSRATLFVIACIALLVLAAAWMWDSRQARKKAEREADRPAEEVDPFAGGHPVPPLPGQRLVEPAPALAAARPQRATDDHPTEEIRG</sequence>
<feature type="transmembrane region" description="Helical" evidence="7">
    <location>
        <begin position="83"/>
        <end position="102"/>
    </location>
</feature>
<evidence type="ECO:0000256" key="6">
    <source>
        <dbReference type="SAM" id="MobiDB-lite"/>
    </source>
</evidence>
<accession>A0ABM8H7G9</accession>
<keyword evidence="3 7" id="KW-1133">Transmembrane helix</keyword>
<feature type="region of interest" description="Disordered" evidence="6">
    <location>
        <begin position="111"/>
        <end position="165"/>
    </location>
</feature>
<gene>
    <name evidence="8" type="ORF">GCM10025872_04490</name>
</gene>
<dbReference type="Proteomes" id="UP001321421">
    <property type="component" value="Chromosome"/>
</dbReference>
<comment type="similarity">
    <text evidence="5">Belongs to the complex I subunit 1 family.</text>
</comment>
<feature type="transmembrane region" description="Helical" evidence="7">
    <location>
        <begin position="6"/>
        <end position="25"/>
    </location>
</feature>
<evidence type="ECO:0000313" key="9">
    <source>
        <dbReference type="Proteomes" id="UP001321421"/>
    </source>
</evidence>
<evidence type="ECO:0000256" key="3">
    <source>
        <dbReference type="ARBA" id="ARBA00022989"/>
    </source>
</evidence>
<protein>
    <recommendedName>
        <fullName evidence="10">NADH-quinone oxidoreductase subunit H</fullName>
    </recommendedName>
</protein>
<keyword evidence="5" id="KW-0520">NAD</keyword>
<evidence type="ECO:0000256" key="7">
    <source>
        <dbReference type="SAM" id="Phobius"/>
    </source>
</evidence>
<comment type="subcellular location">
    <subcellularLocation>
        <location evidence="5">Cell membrane</location>
        <topology evidence="5">Multi-pass membrane protein</topology>
    </subcellularLocation>
    <subcellularLocation>
        <location evidence="1">Membrane</location>
        <topology evidence="1">Multi-pass membrane protein</topology>
    </subcellularLocation>
</comment>